<feature type="domain" description="GST N-terminal" evidence="2">
    <location>
        <begin position="1"/>
        <end position="81"/>
    </location>
</feature>
<name>A0A1H2ZNL4_9RHOB</name>
<reference evidence="4 5" key="1">
    <citation type="submission" date="2016-10" db="EMBL/GenBank/DDBJ databases">
        <authorList>
            <person name="de Groot N.N."/>
        </authorList>
    </citation>
    <scope>NUCLEOTIDE SEQUENCE [LARGE SCALE GENOMIC DNA]</scope>
    <source>
        <strain evidence="4 5">CGMCC 1.8894</strain>
    </source>
</reference>
<dbReference type="Gene3D" id="3.40.30.10">
    <property type="entry name" value="Glutaredoxin"/>
    <property type="match status" value="1"/>
</dbReference>
<dbReference type="SFLD" id="SFLDS00019">
    <property type="entry name" value="Glutathione_Transferase_(cytos"/>
    <property type="match status" value="1"/>
</dbReference>
<dbReference type="SFLD" id="SFLDG00358">
    <property type="entry name" value="Main_(cytGST)"/>
    <property type="match status" value="1"/>
</dbReference>
<dbReference type="InterPro" id="IPR004045">
    <property type="entry name" value="Glutathione_S-Trfase_N"/>
</dbReference>
<dbReference type="EMBL" id="FNOM01000006">
    <property type="protein sequence ID" value="SDX18881.1"/>
    <property type="molecule type" value="Genomic_DNA"/>
</dbReference>
<comment type="similarity">
    <text evidence="1">Belongs to the GST superfamily.</text>
</comment>
<accession>A0A1H2ZNL4</accession>
<dbReference type="PANTHER" id="PTHR44051:SF2">
    <property type="entry name" value="HYPOTHETICAL GLUTATHIONE S-TRANSFERASE LIKE PROTEIN"/>
    <property type="match status" value="1"/>
</dbReference>
<dbReference type="OrthoDB" id="9810080at2"/>
<feature type="domain" description="GST C-terminal" evidence="3">
    <location>
        <begin position="86"/>
        <end position="206"/>
    </location>
</feature>
<dbReference type="InterPro" id="IPR010987">
    <property type="entry name" value="Glutathione-S-Trfase_C-like"/>
</dbReference>
<keyword evidence="5" id="KW-1185">Reference proteome</keyword>
<dbReference type="RefSeq" id="WP_092889276.1">
    <property type="nucleotide sequence ID" value="NZ_CP061498.1"/>
</dbReference>
<dbReference type="InterPro" id="IPR004046">
    <property type="entry name" value="GST_C"/>
</dbReference>
<dbReference type="PROSITE" id="PS50404">
    <property type="entry name" value="GST_NTER"/>
    <property type="match status" value="1"/>
</dbReference>
<dbReference type="Pfam" id="PF02798">
    <property type="entry name" value="GST_N"/>
    <property type="match status" value="1"/>
</dbReference>
<dbReference type="SUPFAM" id="SSF52833">
    <property type="entry name" value="Thioredoxin-like"/>
    <property type="match status" value="1"/>
</dbReference>
<evidence type="ECO:0000259" key="3">
    <source>
        <dbReference type="PROSITE" id="PS50405"/>
    </source>
</evidence>
<keyword evidence="4" id="KW-0808">Transferase</keyword>
<evidence type="ECO:0000313" key="4">
    <source>
        <dbReference type="EMBL" id="SDX18881.1"/>
    </source>
</evidence>
<dbReference type="PANTHER" id="PTHR44051">
    <property type="entry name" value="GLUTATHIONE S-TRANSFERASE-RELATED"/>
    <property type="match status" value="1"/>
</dbReference>
<evidence type="ECO:0000256" key="1">
    <source>
        <dbReference type="RuleBase" id="RU003494"/>
    </source>
</evidence>
<proteinExistence type="inferred from homology"/>
<dbReference type="GO" id="GO:0016740">
    <property type="term" value="F:transferase activity"/>
    <property type="evidence" value="ECO:0007669"/>
    <property type="project" value="UniProtKB-KW"/>
</dbReference>
<dbReference type="Pfam" id="PF00043">
    <property type="entry name" value="GST_C"/>
    <property type="match status" value="1"/>
</dbReference>
<dbReference type="PROSITE" id="PS50405">
    <property type="entry name" value="GST_CTER"/>
    <property type="match status" value="1"/>
</dbReference>
<sequence>MILHNYDLFEDCYRVRLVASCTEQTVQLTNVDAFPGAEEKSPTYLKLNPMGRLPILEDGDLVLRNLSAILLYVAEHDTQKRFIPLDAETRARMMDWLGFACGDLAVAVEARAVALLGAPGDVSELRKKVRVAFRVLDDHLTRQSLHGESFVAGDAPSLADLALFPAFALSRDFYLDHDAFPALRLWARRIRTLPGFITMPGIPDYH</sequence>
<protein>
    <submittedName>
        <fullName evidence="4">Glutathione S-transferase</fullName>
    </submittedName>
</protein>
<gene>
    <name evidence="4" type="ORF">SAMN04488238_1064</name>
</gene>
<organism evidence="4 5">
    <name type="scientific">Roseicitreum antarcticum</name>
    <dbReference type="NCBI Taxonomy" id="564137"/>
    <lineage>
        <taxon>Bacteria</taxon>
        <taxon>Pseudomonadati</taxon>
        <taxon>Pseudomonadota</taxon>
        <taxon>Alphaproteobacteria</taxon>
        <taxon>Rhodobacterales</taxon>
        <taxon>Paracoccaceae</taxon>
        <taxon>Roseicitreum</taxon>
    </lineage>
</organism>
<dbReference type="STRING" id="564137.SAMN04488238_1064"/>
<dbReference type="InterPro" id="IPR036282">
    <property type="entry name" value="Glutathione-S-Trfase_C_sf"/>
</dbReference>
<dbReference type="Gene3D" id="1.20.1050.10">
    <property type="match status" value="1"/>
</dbReference>
<dbReference type="SUPFAM" id="SSF47616">
    <property type="entry name" value="GST C-terminal domain-like"/>
    <property type="match status" value="1"/>
</dbReference>
<dbReference type="InterPro" id="IPR040079">
    <property type="entry name" value="Glutathione_S-Trfase"/>
</dbReference>
<dbReference type="InterPro" id="IPR036249">
    <property type="entry name" value="Thioredoxin-like_sf"/>
</dbReference>
<dbReference type="Proteomes" id="UP000198539">
    <property type="component" value="Unassembled WGS sequence"/>
</dbReference>
<evidence type="ECO:0000313" key="5">
    <source>
        <dbReference type="Proteomes" id="UP000198539"/>
    </source>
</evidence>
<dbReference type="AlphaFoldDB" id="A0A1H2ZNL4"/>
<evidence type="ECO:0000259" key="2">
    <source>
        <dbReference type="PROSITE" id="PS50404"/>
    </source>
</evidence>